<dbReference type="InterPro" id="IPR003615">
    <property type="entry name" value="HNH_nuc"/>
</dbReference>
<protein>
    <submittedName>
        <fullName evidence="3">DUF222 domain-containing protein</fullName>
    </submittedName>
</protein>
<dbReference type="RefSeq" id="WP_153684754.1">
    <property type="nucleotide sequence ID" value="NZ_WJIF01000005.1"/>
</dbReference>
<dbReference type="Pfam" id="PF02720">
    <property type="entry name" value="DUF222"/>
    <property type="match status" value="1"/>
</dbReference>
<feature type="region of interest" description="Disordered" evidence="1">
    <location>
        <begin position="285"/>
        <end position="313"/>
    </location>
</feature>
<dbReference type="EMBL" id="WJIF01000005">
    <property type="protein sequence ID" value="MRG60306.1"/>
    <property type="molecule type" value="Genomic_DNA"/>
</dbReference>
<feature type="domain" description="DUF222" evidence="2">
    <location>
        <begin position="94"/>
        <end position="423"/>
    </location>
</feature>
<proteinExistence type="predicted"/>
<dbReference type="AlphaFoldDB" id="A0A6I2FCU0"/>
<organism evidence="3 4">
    <name type="scientific">Agromyces agglutinans</name>
    <dbReference type="NCBI Taxonomy" id="2662258"/>
    <lineage>
        <taxon>Bacteria</taxon>
        <taxon>Bacillati</taxon>
        <taxon>Actinomycetota</taxon>
        <taxon>Actinomycetes</taxon>
        <taxon>Micrococcales</taxon>
        <taxon>Microbacteriaceae</taxon>
        <taxon>Agromyces</taxon>
    </lineage>
</organism>
<comment type="caution">
    <text evidence="3">The sequence shown here is derived from an EMBL/GenBank/DDBJ whole genome shotgun (WGS) entry which is preliminary data.</text>
</comment>
<dbReference type="InterPro" id="IPR003870">
    <property type="entry name" value="DUF222"/>
</dbReference>
<evidence type="ECO:0000313" key="3">
    <source>
        <dbReference type="EMBL" id="MRG60306.1"/>
    </source>
</evidence>
<sequence>MTEALAALHLAAAAWRELVSEWAGALIRSVGDSSARERTDATGAGVDLGAGLGAGLGVELGADLGAMSDAGLVRVVEAGARLTRVLEGVQARCAAELASRSRGGDGADLARAQGYSSPERLLAQVTGRRYSDAARLVAVGEATAGRASFTGEVLPPRHPQLAAALAAGTVCVDAADLIRRFLDQVAPRVDRAESEQAEAFLVARAPEVGSDGLVRLIKALEARLDPDGVRPREAELRARRGLKIWEDGHGMINLRGAFDPATGAPIKLAIETLVGAELHRARDARPGFGRSARSAPSAELGAATGPGGSTTDALLTEDRTIEQLNADALADIARVSLTAKHAPPALRGVTVVARVTGEALAGGQGHATIDGIDQPVSVATARELAMSAGIAPLLLGHGGEPLDLGRSARLFSPAQKLALVDRDGGCAWPACTRPPSHTQAHHIAWWGRDHGATDLGNGIMLCAHHHHRVHDDGWVIRIRDGRTWFVPPAHLDPDQHPRAGNAAPHQTLDREPTFAPEPAGGPEPAGWREPVVAAPHDSADHAAA</sequence>
<evidence type="ECO:0000256" key="1">
    <source>
        <dbReference type="SAM" id="MobiDB-lite"/>
    </source>
</evidence>
<evidence type="ECO:0000313" key="4">
    <source>
        <dbReference type="Proteomes" id="UP000431080"/>
    </source>
</evidence>
<dbReference type="CDD" id="cd00085">
    <property type="entry name" value="HNHc"/>
    <property type="match status" value="1"/>
</dbReference>
<dbReference type="Proteomes" id="UP000431080">
    <property type="component" value="Unassembled WGS sequence"/>
</dbReference>
<evidence type="ECO:0000259" key="2">
    <source>
        <dbReference type="Pfam" id="PF02720"/>
    </source>
</evidence>
<reference evidence="3 4" key="1">
    <citation type="submission" date="2019-10" db="EMBL/GenBank/DDBJ databases">
        <authorList>
            <person name="Nie G."/>
            <person name="Ming H."/>
            <person name="Yi B."/>
        </authorList>
    </citation>
    <scope>NUCLEOTIDE SEQUENCE [LARGE SCALE GENOMIC DNA]</scope>
    <source>
        <strain evidence="3 4">CFH 90414</strain>
    </source>
</reference>
<accession>A0A6I2FCU0</accession>
<name>A0A6I2FCU0_9MICO</name>
<feature type="compositionally biased region" description="Low complexity" evidence="1">
    <location>
        <begin position="513"/>
        <end position="525"/>
    </location>
</feature>
<keyword evidence="4" id="KW-1185">Reference proteome</keyword>
<gene>
    <name evidence="3" type="ORF">GE115_10570</name>
</gene>
<feature type="region of interest" description="Disordered" evidence="1">
    <location>
        <begin position="489"/>
        <end position="544"/>
    </location>
</feature>